<evidence type="ECO:0000256" key="1">
    <source>
        <dbReference type="SAM" id="MobiDB-lite"/>
    </source>
</evidence>
<dbReference type="AlphaFoldDB" id="A0A843V9Y1"/>
<comment type="caution">
    <text evidence="2">The sequence shown here is derived from an EMBL/GenBank/DDBJ whole genome shotgun (WGS) entry which is preliminary data.</text>
</comment>
<feature type="compositionally biased region" description="Basic and acidic residues" evidence="1">
    <location>
        <begin position="1"/>
        <end position="42"/>
    </location>
</feature>
<dbReference type="Proteomes" id="UP000652761">
    <property type="component" value="Unassembled WGS sequence"/>
</dbReference>
<organism evidence="2 3">
    <name type="scientific">Colocasia esculenta</name>
    <name type="common">Wild taro</name>
    <name type="synonym">Arum esculentum</name>
    <dbReference type="NCBI Taxonomy" id="4460"/>
    <lineage>
        <taxon>Eukaryota</taxon>
        <taxon>Viridiplantae</taxon>
        <taxon>Streptophyta</taxon>
        <taxon>Embryophyta</taxon>
        <taxon>Tracheophyta</taxon>
        <taxon>Spermatophyta</taxon>
        <taxon>Magnoliopsida</taxon>
        <taxon>Liliopsida</taxon>
        <taxon>Araceae</taxon>
        <taxon>Aroideae</taxon>
        <taxon>Colocasieae</taxon>
        <taxon>Colocasia</taxon>
    </lineage>
</organism>
<dbReference type="EMBL" id="NMUH01001236">
    <property type="protein sequence ID" value="MQL90374.1"/>
    <property type="molecule type" value="Genomic_DNA"/>
</dbReference>
<protein>
    <submittedName>
        <fullName evidence="2">Uncharacterized protein</fullName>
    </submittedName>
</protein>
<evidence type="ECO:0000313" key="2">
    <source>
        <dbReference type="EMBL" id="MQL90374.1"/>
    </source>
</evidence>
<evidence type="ECO:0000313" key="3">
    <source>
        <dbReference type="Proteomes" id="UP000652761"/>
    </source>
</evidence>
<reference evidence="2" key="1">
    <citation type="submission" date="2017-07" db="EMBL/GenBank/DDBJ databases">
        <title>Taro Niue Genome Assembly and Annotation.</title>
        <authorList>
            <person name="Atibalentja N."/>
            <person name="Keating K."/>
            <person name="Fields C.J."/>
        </authorList>
    </citation>
    <scope>NUCLEOTIDE SEQUENCE</scope>
    <source>
        <strain evidence="2">Niue_2</strain>
        <tissue evidence="2">Leaf</tissue>
    </source>
</reference>
<accession>A0A843V9Y1</accession>
<name>A0A843V9Y1_COLES</name>
<gene>
    <name evidence="2" type="ORF">Taro_022973</name>
</gene>
<sequence length="132" mass="15226">MLMKREKEMKNREGERGEGEGEGGRERRKRGGEGEREGEGGREVPLVTYEYHLNHPRTPNPFRDNKRCLLRSDNMPSRFGSKVAIGFGLPNDSIRSLHRRACANTKVRRTVRIGRAAFSVGRYIPYHTIPYR</sequence>
<feature type="region of interest" description="Disordered" evidence="1">
    <location>
        <begin position="1"/>
        <end position="44"/>
    </location>
</feature>
<proteinExistence type="predicted"/>
<keyword evidence="3" id="KW-1185">Reference proteome</keyword>